<feature type="domain" description="Calcineurin-like phosphoesterase" evidence="5">
    <location>
        <begin position="65"/>
        <end position="411"/>
    </location>
</feature>
<dbReference type="PANTHER" id="PTHR42988">
    <property type="entry name" value="PHOSPHOHYDROLASE"/>
    <property type="match status" value="1"/>
</dbReference>
<comment type="similarity">
    <text evidence="4">Belongs to the cyclic nucleotide phosphodiesterase class-III family.</text>
</comment>
<keyword evidence="3" id="KW-0408">Iron</keyword>
<dbReference type="RefSeq" id="WP_350347573.1">
    <property type="nucleotide sequence ID" value="NZ_CP158374.1"/>
</dbReference>
<dbReference type="Gene3D" id="3.60.21.10">
    <property type="match status" value="1"/>
</dbReference>
<dbReference type="GO" id="GO:0046872">
    <property type="term" value="F:metal ion binding"/>
    <property type="evidence" value="ECO:0007669"/>
    <property type="project" value="UniProtKB-KW"/>
</dbReference>
<dbReference type="InterPro" id="IPR050884">
    <property type="entry name" value="CNP_phosphodiesterase-III"/>
</dbReference>
<dbReference type="SUPFAM" id="SSF56300">
    <property type="entry name" value="Metallo-dependent phosphatases"/>
    <property type="match status" value="1"/>
</dbReference>
<dbReference type="GO" id="GO:0016787">
    <property type="term" value="F:hydrolase activity"/>
    <property type="evidence" value="ECO:0007669"/>
    <property type="project" value="UniProtKB-KW"/>
</dbReference>
<dbReference type="AlphaFoldDB" id="A0AAU7W5Z3"/>
<evidence type="ECO:0000259" key="5">
    <source>
        <dbReference type="Pfam" id="PF00149"/>
    </source>
</evidence>
<dbReference type="Pfam" id="PF00149">
    <property type="entry name" value="Metallophos"/>
    <property type="match status" value="1"/>
</dbReference>
<dbReference type="InterPro" id="IPR029052">
    <property type="entry name" value="Metallo-depent_PP-like"/>
</dbReference>
<evidence type="ECO:0000256" key="3">
    <source>
        <dbReference type="ARBA" id="ARBA00023004"/>
    </source>
</evidence>
<evidence type="ECO:0000256" key="1">
    <source>
        <dbReference type="ARBA" id="ARBA00022723"/>
    </source>
</evidence>
<gene>
    <name evidence="6" type="ORF">ABIQ69_13155</name>
</gene>
<sequence>MTRRPVSLASTATPVTSTVQRTLVPGEVLAAGVEAPFRRLAEGPGEPHLPRGGRPDAAEPLARVRLGHLTDLHLADVASPLRLDFVDPARWSGPVPYAFRPQELLATRAVTAALETLDALGVDLVVQTGDAVDNAQRNEVRSYLAAMRGGRVDPLLGDPDASPLSSEWPVQRVWQPERPGNAYSERFGLPVIPGLLAEAAATHASGGLETPWVAVRGNHDVLVLGTARLGDDFDGIARGARKPLAGDPHAHAGLDEYLTGPHAVYAGPAATIAADEARALLGPREFAVAHRDDRAGPVAGHGLASSPDAERHGRYVADLGDRFRLVAFDTNNHRGMWDGMLAREQLAWVDDALSAADEDGRLAVLVTHHGSGFLANDYRMCADEIADPDAIVDLLLRRRNTVAWLNGHHHGNQVRIHPRPGGSGVVEITTAAIADWPCQVREIEIEELPRSIRITTTMHHAAVGERPGLDTPAELARLHHELAANELWRGAGRPGALGADADRNVVVTLVHPLARER</sequence>
<name>A0AAU7W5Z3_9MICO</name>
<organism evidence="6">
    <name type="scientific">Agromyces sp. G08B096</name>
    <dbReference type="NCBI Taxonomy" id="3156399"/>
    <lineage>
        <taxon>Bacteria</taxon>
        <taxon>Bacillati</taxon>
        <taxon>Actinomycetota</taxon>
        <taxon>Actinomycetes</taxon>
        <taxon>Micrococcales</taxon>
        <taxon>Microbacteriaceae</taxon>
        <taxon>Agromyces</taxon>
    </lineage>
</organism>
<protein>
    <submittedName>
        <fullName evidence="6">Metallophosphoesterase</fullName>
    </submittedName>
</protein>
<accession>A0AAU7W5Z3</accession>
<evidence type="ECO:0000313" key="6">
    <source>
        <dbReference type="EMBL" id="XBX81551.1"/>
    </source>
</evidence>
<keyword evidence="1" id="KW-0479">Metal-binding</keyword>
<reference evidence="6" key="1">
    <citation type="submission" date="2024-05" db="EMBL/GenBank/DDBJ databases">
        <authorList>
            <person name="Yu L."/>
        </authorList>
    </citation>
    <scope>NUCLEOTIDE SEQUENCE</scope>
    <source>
        <strain evidence="6">G08B096</strain>
    </source>
</reference>
<dbReference type="InterPro" id="IPR004843">
    <property type="entry name" value="Calcineurin-like_PHP"/>
</dbReference>
<keyword evidence="2" id="KW-0378">Hydrolase</keyword>
<evidence type="ECO:0000256" key="4">
    <source>
        <dbReference type="ARBA" id="ARBA00025742"/>
    </source>
</evidence>
<dbReference type="EMBL" id="CP158374">
    <property type="protein sequence ID" value="XBX81551.1"/>
    <property type="molecule type" value="Genomic_DNA"/>
</dbReference>
<dbReference type="PANTHER" id="PTHR42988:SF2">
    <property type="entry name" value="CYCLIC NUCLEOTIDE PHOSPHODIESTERASE CBUA0032-RELATED"/>
    <property type="match status" value="1"/>
</dbReference>
<evidence type="ECO:0000256" key="2">
    <source>
        <dbReference type="ARBA" id="ARBA00022801"/>
    </source>
</evidence>
<proteinExistence type="inferred from homology"/>